<evidence type="ECO:0000313" key="5">
    <source>
        <dbReference type="Proteomes" id="UP001172457"/>
    </source>
</evidence>
<feature type="transmembrane region" description="Helical" evidence="2">
    <location>
        <begin position="464"/>
        <end position="483"/>
    </location>
</feature>
<organism evidence="4 5">
    <name type="scientific">Centaurea solstitialis</name>
    <name type="common">yellow star-thistle</name>
    <dbReference type="NCBI Taxonomy" id="347529"/>
    <lineage>
        <taxon>Eukaryota</taxon>
        <taxon>Viridiplantae</taxon>
        <taxon>Streptophyta</taxon>
        <taxon>Embryophyta</taxon>
        <taxon>Tracheophyta</taxon>
        <taxon>Spermatophyta</taxon>
        <taxon>Magnoliopsida</taxon>
        <taxon>eudicotyledons</taxon>
        <taxon>Gunneridae</taxon>
        <taxon>Pentapetalae</taxon>
        <taxon>asterids</taxon>
        <taxon>campanulids</taxon>
        <taxon>Asterales</taxon>
        <taxon>Asteraceae</taxon>
        <taxon>Carduoideae</taxon>
        <taxon>Cardueae</taxon>
        <taxon>Centaureinae</taxon>
        <taxon>Centaurea</taxon>
    </lineage>
</organism>
<feature type="compositionally biased region" description="Low complexity" evidence="1">
    <location>
        <begin position="1"/>
        <end position="18"/>
    </location>
</feature>
<dbReference type="InterPro" id="IPR054722">
    <property type="entry name" value="PolX-like_BBD"/>
</dbReference>
<feature type="transmembrane region" description="Helical" evidence="2">
    <location>
        <begin position="554"/>
        <end position="571"/>
    </location>
</feature>
<gene>
    <name evidence="4" type="ORF">OSB04_025174</name>
</gene>
<dbReference type="Pfam" id="PF14223">
    <property type="entry name" value="Retrotran_gag_2"/>
    <property type="match status" value="1"/>
</dbReference>
<dbReference type="EMBL" id="JARYMX010000006">
    <property type="protein sequence ID" value="KAJ9545467.1"/>
    <property type="molecule type" value="Genomic_DNA"/>
</dbReference>
<feature type="region of interest" description="Disordered" evidence="1">
    <location>
        <begin position="1"/>
        <end position="22"/>
    </location>
</feature>
<protein>
    <recommendedName>
        <fullName evidence="3">Retrovirus-related Pol polyprotein from transposon TNT 1-94-like beta-barrel domain-containing protein</fullName>
    </recommendedName>
</protein>
<keyword evidence="5" id="KW-1185">Reference proteome</keyword>
<keyword evidence="2" id="KW-0812">Transmembrane</keyword>
<evidence type="ECO:0000313" key="4">
    <source>
        <dbReference type="EMBL" id="KAJ9545467.1"/>
    </source>
</evidence>
<name>A0AA38W1G4_9ASTR</name>
<evidence type="ECO:0000259" key="3">
    <source>
        <dbReference type="Pfam" id="PF22936"/>
    </source>
</evidence>
<evidence type="ECO:0000256" key="1">
    <source>
        <dbReference type="SAM" id="MobiDB-lite"/>
    </source>
</evidence>
<dbReference type="Proteomes" id="UP001172457">
    <property type="component" value="Chromosome 6"/>
</dbReference>
<comment type="caution">
    <text evidence="4">The sequence shown here is derived from an EMBL/GenBank/DDBJ whole genome shotgun (WGS) entry which is preliminary data.</text>
</comment>
<accession>A0AA38W1G4</accession>
<dbReference type="AlphaFoldDB" id="A0AA38W1G4"/>
<proteinExistence type="predicted"/>
<keyword evidence="2" id="KW-0472">Membrane</keyword>
<reference evidence="4" key="1">
    <citation type="submission" date="2023-03" db="EMBL/GenBank/DDBJ databases">
        <title>Chromosome-scale reference genome and RAD-based genetic map of yellow starthistle (Centaurea solstitialis) reveal putative structural variation and QTLs associated with invader traits.</title>
        <authorList>
            <person name="Reatini B."/>
            <person name="Cang F.A."/>
            <person name="Jiang Q."/>
            <person name="Mckibben M.T.W."/>
            <person name="Barker M.S."/>
            <person name="Rieseberg L.H."/>
            <person name="Dlugosch K.M."/>
        </authorList>
    </citation>
    <scope>NUCLEOTIDE SEQUENCE</scope>
    <source>
        <strain evidence="4">CAN-66</strain>
        <tissue evidence="4">Leaf</tissue>
    </source>
</reference>
<feature type="domain" description="Retrovirus-related Pol polyprotein from transposon TNT 1-94-like beta-barrel" evidence="3">
    <location>
        <begin position="321"/>
        <end position="382"/>
    </location>
</feature>
<dbReference type="PANTHER" id="PTHR47481">
    <property type="match status" value="1"/>
</dbReference>
<dbReference type="PANTHER" id="PTHR47481:SF10">
    <property type="entry name" value="COPIA-LIKE POLYPROTEIN_RETROTRANSPOSON"/>
    <property type="match status" value="1"/>
</dbReference>
<keyword evidence="2" id="KW-1133">Transmembrane helix</keyword>
<dbReference type="Pfam" id="PF22936">
    <property type="entry name" value="Pol_BBD"/>
    <property type="match status" value="1"/>
</dbReference>
<evidence type="ECO:0000256" key="2">
    <source>
        <dbReference type="SAM" id="Phobius"/>
    </source>
</evidence>
<sequence>MTASDSSSDITPTTSGDSVRSSTFHPALTVSSIKSFILIVFEIEKVQYTSWAELFKIHARAFLILDHIVPPRDTTVESSLWSRLDAIVLQWIYGTISNDLPFLNPTLRCNLHGTDNKSSRAVYLEQQFSQTRQEDFSSVSSCCQALKMLADQLANVGSPVSENRLVLQLVAGLTKAYDGFLQHPRNQLNTTLLHFLHIVVLTKAEEVVLTAEAVARLVVVAFQEDVVDTICSTHHNINNNGQLGSSLLALTLLSDGHLAGHLRQVHQVRVFLVNVHNKPITFLTLPHTFLRRLMLPLTQCQSNHRMTNGIWTRLRPCKGTLSNIFNLRNTRHITVGNGSFIPVTSYGNSKISSPYPPFSLNNVLLVPNIIKNLISVHQFTKDNLVSIEFDPFGFYVKDLRTGIPLMRCNSTGDLYPIPTCFQSPPTSSAFISIPSSLWHARLGHPVANVLNKLRSDNLISCTSLSSSCYQILLLLLILFIVMYGRHPFLVLMVTNTISCSLMITRISCGHFQWQINHKHFQFSSNFANIYSPNLVNKSKHFNVIMAGSTTITRFIIFVTNTVFGFVFHVHIRLLKTVNRNVNYAP</sequence>